<sequence>MTKQRTIKKATSLSGVGLHTGKVVTLTFNPAPENHGHKFQRVDLSGQPIVNADVSRVISTTRGTTIKSDEAQVSTIEHVLSALVGLGIDNILMTIDGPEVPILDGSAFHFVKALSEAGTEDQEADREYFEITEPITYRDEATGAELMALPHDGFEVITMIDFNSKVLGQQYAQLYSLDDYEKEIAPCRTFVFLHEVEALFSQNLIKGGDLDNAIVIADRPVEQEELDNLATKLGKPSIKIDKEGILNTVQLQFKNEPARHKLLDVIGDISLLGKPIKGKIVATKPGHTANYEFTKLLKRQYLEDRKLKGKPKYDPDKEPLFDTVKVASWLPHRYPFLLVDKIIELSNSHVVGIKNVTFNEGFFQGHFPGNPVFPGVLQIEAMAQTGGILALSTVADPGNWDTYFLKIEEAKFKSKVAPGDTLVIKMELLAPIRRGICQMQGTIYVGNKIVSEAGLTAQIVKRS</sequence>
<keyword evidence="5 18" id="KW-0963">Cytoplasm</keyword>
<dbReference type="InterPro" id="IPR029069">
    <property type="entry name" value="HotDog_dom_sf"/>
</dbReference>
<keyword evidence="10 17" id="KW-0862">Zinc</keyword>
<dbReference type="HAMAP" id="MF_00388">
    <property type="entry name" value="LpxC"/>
    <property type="match status" value="1"/>
</dbReference>
<dbReference type="FunFam" id="3.10.129.10:FF:000001">
    <property type="entry name" value="3-hydroxyacyl-[acyl-carrier-protein] dehydratase FabZ"/>
    <property type="match status" value="1"/>
</dbReference>
<comment type="subcellular location">
    <subcellularLocation>
        <location evidence="3 18">Cytoplasm</location>
    </subcellularLocation>
</comment>
<evidence type="ECO:0000256" key="2">
    <source>
        <dbReference type="ARBA" id="ARBA00002923"/>
    </source>
</evidence>
<evidence type="ECO:0000256" key="18">
    <source>
        <dbReference type="HAMAP-Rule" id="MF_00406"/>
    </source>
</evidence>
<dbReference type="InterPro" id="IPR011334">
    <property type="entry name" value="UDP-acyl_GlcNac_deAcase_C"/>
</dbReference>
<comment type="similarity">
    <text evidence="16">In the C-terminal section; belongs to the thioester dehydratase family.</text>
</comment>
<accession>F4KWR0</accession>
<dbReference type="GO" id="GO:0103117">
    <property type="term" value="F:UDP-3-O-acyl-N-acetylglucosamine deacetylase activity"/>
    <property type="evidence" value="ECO:0007669"/>
    <property type="project" value="UniProtKB-UniRule"/>
</dbReference>
<dbReference type="NCBIfam" id="NF009667">
    <property type="entry name" value="PRK13188.1"/>
    <property type="match status" value="1"/>
</dbReference>
<evidence type="ECO:0000256" key="13">
    <source>
        <dbReference type="ARBA" id="ARBA00024535"/>
    </source>
</evidence>
<evidence type="ECO:0000256" key="9">
    <source>
        <dbReference type="ARBA" id="ARBA00022801"/>
    </source>
</evidence>
<dbReference type="Pfam" id="PF07977">
    <property type="entry name" value="FabA"/>
    <property type="match status" value="1"/>
</dbReference>
<evidence type="ECO:0000313" key="20">
    <source>
        <dbReference type="Proteomes" id="UP000008461"/>
    </source>
</evidence>
<evidence type="ECO:0000256" key="5">
    <source>
        <dbReference type="ARBA" id="ARBA00022490"/>
    </source>
</evidence>
<keyword evidence="20" id="KW-1185">Reference proteome</keyword>
<keyword evidence="8 17" id="KW-0479">Metal-binding</keyword>
<evidence type="ECO:0000256" key="7">
    <source>
        <dbReference type="ARBA" id="ARBA00022556"/>
    </source>
</evidence>
<evidence type="ECO:0000256" key="14">
    <source>
        <dbReference type="ARBA" id="ARBA00025049"/>
    </source>
</evidence>
<keyword evidence="11 17" id="KW-0443">Lipid metabolism</keyword>
<dbReference type="Gene3D" id="3.10.129.10">
    <property type="entry name" value="Hotdog Thioesterase"/>
    <property type="match status" value="1"/>
</dbReference>
<dbReference type="Pfam" id="PF03331">
    <property type="entry name" value="LpxC"/>
    <property type="match status" value="2"/>
</dbReference>
<dbReference type="NCBIfam" id="NF000582">
    <property type="entry name" value="PRK00006.1"/>
    <property type="match status" value="1"/>
</dbReference>
<protein>
    <recommendedName>
        <fullName evidence="17 18">Multifunctional fusion protein</fullName>
    </recommendedName>
    <domain>
        <recommendedName>
            <fullName evidence="18">3-hydroxyacyl-[acyl-carrier-protein] dehydratase FabZ</fullName>
            <ecNumber evidence="18">4.2.1.59</ecNumber>
        </recommendedName>
        <alternativeName>
            <fullName evidence="18">(3R)-hydroxymyristoyl-[acyl-carrier-protein] dehydratase</fullName>
        </alternativeName>
        <alternativeName>
            <fullName evidence="18">Beta-hydroxyacyl-ACP dehydratase</fullName>
            <shortName evidence="18">(3R)-hydroxymyristoyl-ACP dehydrase</shortName>
        </alternativeName>
    </domain>
    <domain>
        <recommendedName>
            <fullName evidence="17">UDP-3-O-acyl-N-acetylglucosamine deacetylase</fullName>
            <shortName evidence="17">UDP-3-O-acyl-GlcNAc deacetylase</shortName>
            <ecNumber evidence="17">3.5.1.108</ecNumber>
        </recommendedName>
        <alternativeName>
            <fullName evidence="17">UDP-3-O-[R-3-hydroxymyristoyl]-N-acetylglucosamine deacetylase</fullName>
        </alternativeName>
    </domain>
</protein>
<proteinExistence type="inferred from homology"/>
<evidence type="ECO:0000256" key="8">
    <source>
        <dbReference type="ARBA" id="ARBA00022723"/>
    </source>
</evidence>
<dbReference type="InterPro" id="IPR013114">
    <property type="entry name" value="FabA_FabZ"/>
</dbReference>
<evidence type="ECO:0000256" key="12">
    <source>
        <dbReference type="ARBA" id="ARBA00023239"/>
    </source>
</evidence>
<keyword evidence="9 17" id="KW-0378">Hydrolase</keyword>
<evidence type="ECO:0000256" key="3">
    <source>
        <dbReference type="ARBA" id="ARBA00004496"/>
    </source>
</evidence>
<evidence type="ECO:0000256" key="4">
    <source>
        <dbReference type="ARBA" id="ARBA00005002"/>
    </source>
</evidence>
<dbReference type="RefSeq" id="WP_013767081.1">
    <property type="nucleotide sequence ID" value="NC_015510.1"/>
</dbReference>
<reference key="2">
    <citation type="submission" date="2011-04" db="EMBL/GenBank/DDBJ databases">
        <title>Complete sequence of chromosome of Haliscomenobacter hydrossis DSM 1100.</title>
        <authorList>
            <consortium name="US DOE Joint Genome Institute (JGI-PGF)"/>
            <person name="Lucas S."/>
            <person name="Han J."/>
            <person name="Lapidus A."/>
            <person name="Bruce D."/>
            <person name="Goodwin L."/>
            <person name="Pitluck S."/>
            <person name="Peters L."/>
            <person name="Kyrpides N."/>
            <person name="Mavromatis K."/>
            <person name="Ivanova N."/>
            <person name="Ovchinnikova G."/>
            <person name="Pagani I."/>
            <person name="Daligault H."/>
            <person name="Detter J.C."/>
            <person name="Han C."/>
            <person name="Land M."/>
            <person name="Hauser L."/>
            <person name="Markowitz V."/>
            <person name="Cheng J.-F."/>
            <person name="Hugenholtz P."/>
            <person name="Woyke T."/>
            <person name="Wu D."/>
            <person name="Verbarg S."/>
            <person name="Frueling A."/>
            <person name="Brambilla E."/>
            <person name="Klenk H.-P."/>
            <person name="Eisen J.A."/>
        </authorList>
    </citation>
    <scope>NUCLEOTIDE SEQUENCE</scope>
    <source>
        <strain>DSM 1100</strain>
    </source>
</reference>
<dbReference type="EC" id="4.2.1.59" evidence="18"/>
<evidence type="ECO:0000256" key="11">
    <source>
        <dbReference type="ARBA" id="ARBA00023098"/>
    </source>
</evidence>
<keyword evidence="7 17" id="KW-0441">Lipid A biosynthesis</keyword>
<dbReference type="HAMAP" id="MF_00406">
    <property type="entry name" value="FabZ"/>
    <property type="match status" value="1"/>
</dbReference>
<comment type="catalytic activity">
    <reaction evidence="13 17">
        <text>a UDP-3-O-[(3R)-3-hydroxyacyl]-N-acetyl-alpha-D-glucosamine + H2O = a UDP-3-O-[(3R)-3-hydroxyacyl]-alpha-D-glucosamine + acetate</text>
        <dbReference type="Rhea" id="RHEA:67816"/>
        <dbReference type="ChEBI" id="CHEBI:15377"/>
        <dbReference type="ChEBI" id="CHEBI:30089"/>
        <dbReference type="ChEBI" id="CHEBI:137740"/>
        <dbReference type="ChEBI" id="CHEBI:173225"/>
        <dbReference type="EC" id="3.5.1.108"/>
    </reaction>
</comment>
<gene>
    <name evidence="17" type="primary">lpxC</name>
    <name evidence="18" type="synonym">fabZ</name>
    <name evidence="19" type="ordered locus">Halhy_4709</name>
</gene>
<dbReference type="GO" id="GO:0019171">
    <property type="term" value="F:(3R)-hydroxyacyl-[acyl-carrier-protein] dehydratase activity"/>
    <property type="evidence" value="ECO:0007669"/>
    <property type="project" value="UniProtKB-EC"/>
</dbReference>
<dbReference type="Gene3D" id="3.30.230.20">
    <property type="entry name" value="lpxc deacetylase, domain 1"/>
    <property type="match status" value="1"/>
</dbReference>
<dbReference type="PANTHER" id="PTHR33694">
    <property type="entry name" value="UDP-3-O-ACYL-N-ACETYLGLUCOSAMINE DEACETYLASE 1, MITOCHONDRIAL-RELATED"/>
    <property type="match status" value="1"/>
</dbReference>
<evidence type="ECO:0000313" key="19">
    <source>
        <dbReference type="EMBL" id="AEE52543.1"/>
    </source>
</evidence>
<comment type="similarity">
    <text evidence="17">Belongs to the LpxC family.</text>
</comment>
<dbReference type="InterPro" id="IPR015870">
    <property type="entry name" value="UDP-acyl_N-AcGlcN_deAcase_N"/>
</dbReference>
<dbReference type="eggNOG" id="COG0774">
    <property type="taxonomic scope" value="Bacteria"/>
</dbReference>
<keyword evidence="6 17" id="KW-0444">Lipid biosynthesis</keyword>
<dbReference type="HOGENOM" id="CLU_046528_2_0_10"/>
<evidence type="ECO:0000256" key="10">
    <source>
        <dbReference type="ARBA" id="ARBA00022833"/>
    </source>
</evidence>
<dbReference type="GO" id="GO:0046872">
    <property type="term" value="F:metal ion binding"/>
    <property type="evidence" value="ECO:0007669"/>
    <property type="project" value="UniProtKB-KW"/>
</dbReference>
<dbReference type="STRING" id="760192.Halhy_4709"/>
<comment type="function">
    <text evidence="14 18">Involved in unsaturated fatty acids biosynthesis. Catalyzes the dehydration of short chain beta-hydroxyacyl-ACPs and long chain saturated and unsaturated beta-hydroxyacyl-ACPs.</text>
</comment>
<feature type="active site" description="Proton donor" evidence="17">
    <location>
        <position position="287"/>
    </location>
</feature>
<dbReference type="UniPathway" id="UPA00359">
    <property type="reaction ID" value="UER00478"/>
</dbReference>
<dbReference type="Proteomes" id="UP000008461">
    <property type="component" value="Chromosome"/>
</dbReference>
<dbReference type="AlphaFoldDB" id="F4KWR0"/>
<dbReference type="GO" id="GO:0016020">
    <property type="term" value="C:membrane"/>
    <property type="evidence" value="ECO:0007669"/>
    <property type="project" value="GOC"/>
</dbReference>
<feature type="binding site" evidence="17">
    <location>
        <position position="78"/>
    </location>
    <ligand>
        <name>Zn(2+)</name>
        <dbReference type="ChEBI" id="CHEBI:29105"/>
    </ligand>
</feature>
<comment type="catalytic activity">
    <reaction evidence="18">
        <text>a (3R)-hydroxyacyl-[ACP] = a (2E)-enoyl-[ACP] + H2O</text>
        <dbReference type="Rhea" id="RHEA:13097"/>
        <dbReference type="Rhea" id="RHEA-COMP:9925"/>
        <dbReference type="Rhea" id="RHEA-COMP:9945"/>
        <dbReference type="ChEBI" id="CHEBI:15377"/>
        <dbReference type="ChEBI" id="CHEBI:78784"/>
        <dbReference type="ChEBI" id="CHEBI:78827"/>
        <dbReference type="EC" id="4.2.1.59"/>
    </reaction>
</comment>
<comment type="pathway">
    <text evidence="4 17">Glycolipid biosynthesis; lipid IV(A) biosynthesis; lipid IV(A) from (3R)-3-hydroxytetradecanoyl-[acyl-carrier-protein] and UDP-N-acetyl-alpha-D-glucosamine: step 2/6.</text>
</comment>
<dbReference type="InterPro" id="IPR010084">
    <property type="entry name" value="FabZ"/>
</dbReference>
<evidence type="ECO:0000256" key="1">
    <source>
        <dbReference type="ARBA" id="ARBA00001947"/>
    </source>
</evidence>
<dbReference type="SUPFAM" id="SSF54211">
    <property type="entry name" value="Ribosomal protein S5 domain 2-like"/>
    <property type="match status" value="2"/>
</dbReference>
<feature type="binding site" evidence="17">
    <location>
        <position position="264"/>
    </location>
    <ligand>
        <name>Zn(2+)</name>
        <dbReference type="ChEBI" id="CHEBI:29105"/>
    </ligand>
</feature>
<evidence type="ECO:0000256" key="6">
    <source>
        <dbReference type="ARBA" id="ARBA00022516"/>
    </source>
</evidence>
<dbReference type="GO" id="GO:0006633">
    <property type="term" value="P:fatty acid biosynthetic process"/>
    <property type="evidence" value="ECO:0007669"/>
    <property type="project" value="UniProtKB-UniRule"/>
</dbReference>
<feature type="binding site" evidence="17">
    <location>
        <position position="260"/>
    </location>
    <ligand>
        <name>Zn(2+)</name>
        <dbReference type="ChEBI" id="CHEBI:29105"/>
    </ligand>
</feature>
<dbReference type="EC" id="3.5.1.108" evidence="17"/>
<keyword evidence="12 18" id="KW-0456">Lyase</keyword>
<dbReference type="SUPFAM" id="SSF54637">
    <property type="entry name" value="Thioesterase/thiol ester dehydrase-isomerase"/>
    <property type="match status" value="1"/>
</dbReference>
<dbReference type="Gene3D" id="3.30.1700.10">
    <property type="entry name" value="lpxc deacetylase, domain 2"/>
    <property type="match status" value="1"/>
</dbReference>
<organism evidence="19 20">
    <name type="scientific">Haliscomenobacter hydrossis (strain ATCC 27775 / DSM 1100 / LMG 10767 / O)</name>
    <dbReference type="NCBI Taxonomy" id="760192"/>
    <lineage>
        <taxon>Bacteria</taxon>
        <taxon>Pseudomonadati</taxon>
        <taxon>Bacteroidota</taxon>
        <taxon>Saprospiria</taxon>
        <taxon>Saprospirales</taxon>
        <taxon>Haliscomenobacteraceae</taxon>
        <taxon>Haliscomenobacter</taxon>
    </lineage>
</organism>
<name>F4KWR0_HALH1</name>
<evidence type="ECO:0000256" key="17">
    <source>
        <dbReference type="HAMAP-Rule" id="MF_00388"/>
    </source>
</evidence>
<dbReference type="GO" id="GO:0005737">
    <property type="term" value="C:cytoplasm"/>
    <property type="evidence" value="ECO:0007669"/>
    <property type="project" value="UniProtKB-SubCell"/>
</dbReference>
<dbReference type="EMBL" id="CP002691">
    <property type="protein sequence ID" value="AEE52543.1"/>
    <property type="molecule type" value="Genomic_DNA"/>
</dbReference>
<dbReference type="GO" id="GO:0009245">
    <property type="term" value="P:lipid A biosynthetic process"/>
    <property type="evidence" value="ECO:0007669"/>
    <property type="project" value="UniProtKB-UniRule"/>
</dbReference>
<comment type="function">
    <text evidence="2 17">Catalyzes the hydrolysis of UDP-3-O-myristoyl-N-acetylglucosamine to form UDP-3-O-myristoylglucosamine and acetate, the committed step in lipid A biosynthesis.</text>
</comment>
<feature type="active site" evidence="18">
    <location>
        <position position="366"/>
    </location>
</feature>
<comment type="similarity">
    <text evidence="18">Belongs to the thioester dehydratase family. FabZ subfamily.</text>
</comment>
<dbReference type="KEGG" id="hhy:Halhy_4709"/>
<comment type="similarity">
    <text evidence="15">In the N-terminal section; belongs to the LpxC family.</text>
</comment>
<evidence type="ECO:0000256" key="15">
    <source>
        <dbReference type="ARBA" id="ARBA00061221"/>
    </source>
</evidence>
<dbReference type="eggNOG" id="COG0764">
    <property type="taxonomic scope" value="Bacteria"/>
</dbReference>
<dbReference type="InterPro" id="IPR020568">
    <property type="entry name" value="Ribosomal_Su5_D2-typ_SF"/>
</dbReference>
<comment type="cofactor">
    <cofactor evidence="1 17">
        <name>Zn(2+)</name>
        <dbReference type="ChEBI" id="CHEBI:29105"/>
    </cofactor>
</comment>
<dbReference type="NCBIfam" id="TIGR00325">
    <property type="entry name" value="lpxC"/>
    <property type="match status" value="1"/>
</dbReference>
<reference evidence="19 20" key="1">
    <citation type="journal article" date="2011" name="Stand. Genomic Sci.">
        <title>Complete genome sequence of Haliscomenobacter hydrossis type strain (O).</title>
        <authorList>
            <consortium name="US DOE Joint Genome Institute (JGI-PGF)"/>
            <person name="Daligault H."/>
            <person name="Lapidus A."/>
            <person name="Zeytun A."/>
            <person name="Nolan M."/>
            <person name="Lucas S."/>
            <person name="Del Rio T.G."/>
            <person name="Tice H."/>
            <person name="Cheng J.F."/>
            <person name="Tapia R."/>
            <person name="Han C."/>
            <person name="Goodwin L."/>
            <person name="Pitluck S."/>
            <person name="Liolios K."/>
            <person name="Pagani I."/>
            <person name="Ivanova N."/>
            <person name="Huntemann M."/>
            <person name="Mavromatis K."/>
            <person name="Mikhailova N."/>
            <person name="Pati A."/>
            <person name="Chen A."/>
            <person name="Palaniappan K."/>
            <person name="Land M."/>
            <person name="Hauser L."/>
            <person name="Brambilla E.M."/>
            <person name="Rohde M."/>
            <person name="Verbarg S."/>
            <person name="Goker M."/>
            <person name="Bristow J."/>
            <person name="Eisen J.A."/>
            <person name="Markowitz V."/>
            <person name="Hugenholtz P."/>
            <person name="Kyrpides N.C."/>
            <person name="Klenk H.P."/>
            <person name="Woyke T."/>
        </authorList>
    </citation>
    <scope>NUCLEOTIDE SEQUENCE [LARGE SCALE GENOMIC DNA]</scope>
    <source>
        <strain evidence="20">ATCC 27775 / DSM 1100 / LMG 10767 / O</strain>
    </source>
</reference>
<dbReference type="CDD" id="cd01288">
    <property type="entry name" value="FabZ"/>
    <property type="match status" value="1"/>
</dbReference>
<dbReference type="InterPro" id="IPR004463">
    <property type="entry name" value="UDP-acyl_GlcNac_deAcase"/>
</dbReference>
<dbReference type="PANTHER" id="PTHR33694:SF1">
    <property type="entry name" value="UDP-3-O-ACYL-N-ACETYLGLUCOSAMINE DEACETYLASE 1, MITOCHONDRIAL-RELATED"/>
    <property type="match status" value="1"/>
</dbReference>
<evidence type="ECO:0000256" key="16">
    <source>
        <dbReference type="ARBA" id="ARBA00061355"/>
    </source>
</evidence>